<dbReference type="InterPro" id="IPR036703">
    <property type="entry name" value="MOB_kinase_act_sf"/>
</dbReference>
<reference evidence="3 4" key="1">
    <citation type="journal article" date="2018" name="BMC Genomics">
        <title>Genomic evidence for intraspecific hybridization in a clonal and extremely halotolerant yeast.</title>
        <authorList>
            <person name="Gostincar C."/>
            <person name="Stajich J.E."/>
            <person name="Zupancic J."/>
            <person name="Zalar P."/>
            <person name="Gunde-Cimerman N."/>
        </authorList>
    </citation>
    <scope>NUCLEOTIDE SEQUENCE [LARGE SCALE GENOMIC DNA]</scope>
    <source>
        <strain evidence="3 4">EXF-6669</strain>
    </source>
</reference>
<feature type="compositionally biased region" description="Acidic residues" evidence="2">
    <location>
        <begin position="438"/>
        <end position="447"/>
    </location>
</feature>
<evidence type="ECO:0000256" key="2">
    <source>
        <dbReference type="SAM" id="MobiDB-lite"/>
    </source>
</evidence>
<dbReference type="VEuPathDB" id="FungiDB:BTJ68_11967"/>
<proteinExistence type="predicted"/>
<gene>
    <name evidence="3" type="ORF">D0867_06527</name>
</gene>
<dbReference type="OrthoDB" id="10262609at2759"/>
<dbReference type="SUPFAM" id="SSF101152">
    <property type="entry name" value="Mob1/phocein"/>
    <property type="match status" value="1"/>
</dbReference>
<keyword evidence="1" id="KW-0862">Zinc</keyword>
<dbReference type="Gene3D" id="1.20.140.30">
    <property type="entry name" value="MOB kinase activator"/>
    <property type="match status" value="1"/>
</dbReference>
<protein>
    <recommendedName>
        <fullName evidence="5">Mob1/phocein</fullName>
    </recommendedName>
</protein>
<feature type="region of interest" description="Disordered" evidence="2">
    <location>
        <begin position="309"/>
        <end position="336"/>
    </location>
</feature>
<dbReference type="PANTHER" id="PTHR22599">
    <property type="entry name" value="MPS ONE BINDER KINASE ACTIVATOR-LIKE MOB"/>
    <property type="match status" value="1"/>
</dbReference>
<accession>A0A3M6ZMF6</accession>
<sequence length="565" mass="61498">MWITPYSTTEGGSVKFWLRPQSVMAAHSPASSPRLPSPPPIAEDQVGPTSPGISLYEDHGKLQTPTDNNAAASRRIRPGTKAEDMAEGPPLVDLQDLDSPFQLTEHLKAVHYSYTHPPDSSAVQPITASIAHDLAQPPPHTASEIWLYELGRFLIQKTNQIIVALFADTPACSAQTCPEMRASEWQYLCAVHDPPKSCSAIDYCCHTLDWAATTLTSSKMFPSRLGLGSSPSSSLSAAGTTAAAITTDKVLASQMKEITNIFRRVYRIYAHAWFQHREMFWRVEGKTGLYVLFKTVCDEYGLIQPENYTIPPEAEGQEPGEGSGKEDSGGGLRPQQQQLQTPMLLKRDMGAEGFGNDAGVDTTKRHRHTLSDRSSSVTTVIQEEVEEEDEQPTTTTTTMTTTMEGPEEQDEKSLERQATSLKDFAESLPQPQQAHQDEEAEVKEEEEPAKPEDGGPVNTEDPTATHSPTVKEEEIGEDDEPAPGIERSETIKPSKEEEGEVESAADAKEGEKQVEEGESTGTTTTAAAAVAEAEDKPELDQKVDPMEPSEAKAAEGHEAGKTVAD</sequence>
<feature type="binding site" evidence="1">
    <location>
        <position position="276"/>
    </location>
    <ligand>
        <name>Zn(2+)</name>
        <dbReference type="ChEBI" id="CHEBI:29105"/>
    </ligand>
</feature>
<dbReference type="EMBL" id="QWIL01000639">
    <property type="protein sequence ID" value="RMY16413.1"/>
    <property type="molecule type" value="Genomic_DNA"/>
</dbReference>
<feature type="compositionally biased region" description="Basic and acidic residues" evidence="2">
    <location>
        <begin position="505"/>
        <end position="515"/>
    </location>
</feature>
<feature type="binding site" evidence="1">
    <location>
        <position position="177"/>
    </location>
    <ligand>
        <name>Zn(2+)</name>
        <dbReference type="ChEBI" id="CHEBI:29105"/>
    </ligand>
</feature>
<organism evidence="3 4">
    <name type="scientific">Hortaea werneckii</name>
    <name type="common">Black yeast</name>
    <name type="synonym">Cladosporium werneckii</name>
    <dbReference type="NCBI Taxonomy" id="91943"/>
    <lineage>
        <taxon>Eukaryota</taxon>
        <taxon>Fungi</taxon>
        <taxon>Dikarya</taxon>
        <taxon>Ascomycota</taxon>
        <taxon>Pezizomycotina</taxon>
        <taxon>Dothideomycetes</taxon>
        <taxon>Dothideomycetidae</taxon>
        <taxon>Mycosphaerellales</taxon>
        <taxon>Teratosphaeriaceae</taxon>
        <taxon>Hortaea</taxon>
    </lineage>
</organism>
<evidence type="ECO:0000256" key="1">
    <source>
        <dbReference type="PIRSR" id="PIRSR605301-1"/>
    </source>
</evidence>
<keyword evidence="1" id="KW-0479">Metal-binding</keyword>
<evidence type="ECO:0000313" key="3">
    <source>
        <dbReference type="EMBL" id="RMY16413.1"/>
    </source>
</evidence>
<feature type="region of interest" description="Disordered" evidence="2">
    <location>
        <begin position="27"/>
        <end position="73"/>
    </location>
</feature>
<dbReference type="AlphaFoldDB" id="A0A3M6ZMF6"/>
<dbReference type="InterPro" id="IPR005301">
    <property type="entry name" value="MOB_kinase_act_fam"/>
</dbReference>
<feature type="binding site" evidence="1">
    <location>
        <position position="172"/>
    </location>
    <ligand>
        <name>Zn(2+)</name>
        <dbReference type="ChEBI" id="CHEBI:29105"/>
    </ligand>
</feature>
<feature type="compositionally biased region" description="Low complexity" evidence="2">
    <location>
        <begin position="392"/>
        <end position="404"/>
    </location>
</feature>
<evidence type="ECO:0000313" key="4">
    <source>
        <dbReference type="Proteomes" id="UP000271337"/>
    </source>
</evidence>
<dbReference type="SMART" id="SM01388">
    <property type="entry name" value="Mob1_phocein"/>
    <property type="match status" value="1"/>
</dbReference>
<feature type="compositionally biased region" description="Low complexity" evidence="2">
    <location>
        <begin position="519"/>
        <end position="531"/>
    </location>
</feature>
<dbReference type="Proteomes" id="UP000271337">
    <property type="component" value="Unassembled WGS sequence"/>
</dbReference>
<evidence type="ECO:0008006" key="5">
    <source>
        <dbReference type="Google" id="ProtNLM"/>
    </source>
</evidence>
<name>A0A3M6ZMF6_HORWE</name>
<comment type="caution">
    <text evidence="3">The sequence shown here is derived from an EMBL/GenBank/DDBJ whole genome shotgun (WGS) entry which is preliminary data.</text>
</comment>
<feature type="compositionally biased region" description="Basic and acidic residues" evidence="2">
    <location>
        <begin position="533"/>
        <end position="565"/>
    </location>
</feature>
<dbReference type="Pfam" id="PF03637">
    <property type="entry name" value="Mob1_phocein"/>
    <property type="match status" value="1"/>
</dbReference>
<feature type="region of interest" description="Disordered" evidence="2">
    <location>
        <begin position="349"/>
        <end position="565"/>
    </location>
</feature>
<feature type="compositionally biased region" description="Basic and acidic residues" evidence="2">
    <location>
        <begin position="486"/>
        <end position="496"/>
    </location>
</feature>
<feature type="binding site" evidence="1">
    <location>
        <position position="271"/>
    </location>
    <ligand>
        <name>Zn(2+)</name>
        <dbReference type="ChEBI" id="CHEBI:29105"/>
    </ligand>
</feature>